<proteinExistence type="predicted"/>
<dbReference type="GO" id="GO:0030060">
    <property type="term" value="F:L-malate dehydrogenase (NAD+) activity"/>
    <property type="evidence" value="ECO:0007669"/>
    <property type="project" value="TreeGrafter"/>
</dbReference>
<dbReference type="PANTHER" id="PTHR11540">
    <property type="entry name" value="MALATE AND LACTATE DEHYDROGENASE"/>
    <property type="match status" value="1"/>
</dbReference>
<evidence type="ECO:0000259" key="3">
    <source>
        <dbReference type="Pfam" id="PF02866"/>
    </source>
</evidence>
<keyword evidence="1" id="KW-0560">Oxidoreductase</keyword>
<evidence type="ECO:0000256" key="1">
    <source>
        <dbReference type="ARBA" id="ARBA00023002"/>
    </source>
</evidence>
<gene>
    <name evidence="4" type="ORF">M8C21_022533</name>
</gene>
<keyword evidence="2" id="KW-0520">NAD</keyword>
<accession>A0AAD5C0M1</accession>
<dbReference type="PANTHER" id="PTHR11540:SF52">
    <property type="entry name" value="MALATE DEHYDROGENASE 2, PEROXISOMAL"/>
    <property type="match status" value="1"/>
</dbReference>
<dbReference type="Gene3D" id="3.90.110.10">
    <property type="entry name" value="Lactate dehydrogenase/glycoside hydrolase, family 4, C-terminal"/>
    <property type="match status" value="1"/>
</dbReference>
<protein>
    <recommendedName>
        <fullName evidence="3">Lactate/malate dehydrogenase C-terminal domain-containing protein</fullName>
    </recommendedName>
</protein>
<dbReference type="InterPro" id="IPR022383">
    <property type="entry name" value="Lactate/malate_DH_C"/>
</dbReference>
<dbReference type="GO" id="GO:0009507">
    <property type="term" value="C:chloroplast"/>
    <property type="evidence" value="ECO:0007669"/>
    <property type="project" value="TreeGrafter"/>
</dbReference>
<organism evidence="4 5">
    <name type="scientific">Ambrosia artemisiifolia</name>
    <name type="common">Common ragweed</name>
    <dbReference type="NCBI Taxonomy" id="4212"/>
    <lineage>
        <taxon>Eukaryota</taxon>
        <taxon>Viridiplantae</taxon>
        <taxon>Streptophyta</taxon>
        <taxon>Embryophyta</taxon>
        <taxon>Tracheophyta</taxon>
        <taxon>Spermatophyta</taxon>
        <taxon>Magnoliopsida</taxon>
        <taxon>eudicotyledons</taxon>
        <taxon>Gunneridae</taxon>
        <taxon>Pentapetalae</taxon>
        <taxon>asterids</taxon>
        <taxon>campanulids</taxon>
        <taxon>Asterales</taxon>
        <taxon>Asteraceae</taxon>
        <taxon>Asteroideae</taxon>
        <taxon>Heliantheae alliance</taxon>
        <taxon>Heliantheae</taxon>
        <taxon>Ambrosia</taxon>
    </lineage>
</organism>
<dbReference type="Proteomes" id="UP001206925">
    <property type="component" value="Unassembled WGS sequence"/>
</dbReference>
<reference evidence="4" key="1">
    <citation type="submission" date="2022-06" db="EMBL/GenBank/DDBJ databases">
        <title>Uncovering the hologenomic basis of an extraordinary plant invasion.</title>
        <authorList>
            <person name="Bieker V.C."/>
            <person name="Martin M.D."/>
            <person name="Gilbert T."/>
            <person name="Hodgins K."/>
            <person name="Battlay P."/>
            <person name="Petersen B."/>
            <person name="Wilson J."/>
        </authorList>
    </citation>
    <scope>NUCLEOTIDE SEQUENCE</scope>
    <source>
        <strain evidence="4">AA19_3_7</strain>
        <tissue evidence="4">Leaf</tissue>
    </source>
</reference>
<dbReference type="EMBL" id="JAMZMK010010173">
    <property type="protein sequence ID" value="KAI7732735.1"/>
    <property type="molecule type" value="Genomic_DNA"/>
</dbReference>
<dbReference type="InterPro" id="IPR015955">
    <property type="entry name" value="Lactate_DH/Glyco_Ohase_4_C"/>
</dbReference>
<dbReference type="AlphaFoldDB" id="A0AAD5C0M1"/>
<keyword evidence="5" id="KW-1185">Reference proteome</keyword>
<evidence type="ECO:0000256" key="2">
    <source>
        <dbReference type="ARBA" id="ARBA00023027"/>
    </source>
</evidence>
<comment type="caution">
    <text evidence="4">The sequence shown here is derived from an EMBL/GenBank/DDBJ whole genome shotgun (WGS) entry which is preliminary data.</text>
</comment>
<evidence type="ECO:0000313" key="5">
    <source>
        <dbReference type="Proteomes" id="UP001206925"/>
    </source>
</evidence>
<sequence length="340" mass="38046">MNVFSDIGLIAADDIVVQVMIDPGMTSHGVNIELGFNGYSCTWITLMHITISVFVLSYLPIVDNRSGVIQAGLVIKSQDFVSAITIRAETNGKAVPSSNGCELPKWTITGQKRHTFGQDFKLEFSESGSFAAFCSTLRGASRMKKSLVSAEDRWEWAVESKTKFSVKTVKHLIQKHTGTDFSCRIKWVKWVPLKCNVMAWRASVGHLPVKAELLKRNVQKSVNDIPIHSTKPMFVRYGYEYESLNFKPNDPYDAKAGAGSTTLSMAYAAVKFADRYLRGLRGDVDIVDCAFVESRVTELPFFATQVRLGHIGVEEIYQLGPLNEYERYGNEYERVGLEEA</sequence>
<dbReference type="SUPFAM" id="SSF56327">
    <property type="entry name" value="LDH C-terminal domain-like"/>
    <property type="match status" value="1"/>
</dbReference>
<name>A0AAD5C0M1_AMBAR</name>
<feature type="domain" description="Lactate/malate dehydrogenase C-terminal" evidence="3">
    <location>
        <begin position="254"/>
        <end position="327"/>
    </location>
</feature>
<dbReference type="Pfam" id="PF02866">
    <property type="entry name" value="Ldh_1_C"/>
    <property type="match status" value="1"/>
</dbReference>
<evidence type="ECO:0000313" key="4">
    <source>
        <dbReference type="EMBL" id="KAI7732735.1"/>
    </source>
</evidence>